<keyword evidence="8 14" id="KW-0560">Oxidoreductase</keyword>
<evidence type="ECO:0000256" key="4">
    <source>
        <dbReference type="ARBA" id="ARBA00012314"/>
    </source>
</evidence>
<dbReference type="EMBL" id="PDOD01000005">
    <property type="protein sequence ID" value="PYZ92062.1"/>
    <property type="molecule type" value="Genomic_DNA"/>
</dbReference>
<dbReference type="InterPro" id="IPR011614">
    <property type="entry name" value="Catalase_core"/>
</dbReference>
<feature type="compositionally biased region" description="Basic and acidic residues" evidence="15">
    <location>
        <begin position="383"/>
        <end position="396"/>
    </location>
</feature>
<evidence type="ECO:0000256" key="14">
    <source>
        <dbReference type="RuleBase" id="RU000498"/>
    </source>
</evidence>
<accession>A0A323T875</accession>
<dbReference type="GO" id="GO:0020037">
    <property type="term" value="F:heme binding"/>
    <property type="evidence" value="ECO:0007669"/>
    <property type="project" value="InterPro"/>
</dbReference>
<keyword evidence="5 14" id="KW-0575">Peroxidase</keyword>
<keyword evidence="6 13" id="KW-0349">Heme</keyword>
<feature type="region of interest" description="Disordered" evidence="15">
    <location>
        <begin position="383"/>
        <end position="412"/>
    </location>
</feature>
<dbReference type="CDD" id="cd08154">
    <property type="entry name" value="catalase_clade_1"/>
    <property type="match status" value="1"/>
</dbReference>
<evidence type="ECO:0000256" key="12">
    <source>
        <dbReference type="PIRSR" id="PIRSR038928-1"/>
    </source>
</evidence>
<dbReference type="Pfam" id="PF06628">
    <property type="entry name" value="Catalase-rel"/>
    <property type="match status" value="1"/>
</dbReference>
<dbReference type="InterPro" id="IPR010582">
    <property type="entry name" value="Catalase_immune_responsive"/>
</dbReference>
<comment type="catalytic activity">
    <reaction evidence="11 14">
        <text>2 H2O2 = O2 + 2 H2O</text>
        <dbReference type="Rhea" id="RHEA:20309"/>
        <dbReference type="ChEBI" id="CHEBI:15377"/>
        <dbReference type="ChEBI" id="CHEBI:15379"/>
        <dbReference type="ChEBI" id="CHEBI:16240"/>
        <dbReference type="EC" id="1.11.1.6"/>
    </reaction>
</comment>
<evidence type="ECO:0000313" key="17">
    <source>
        <dbReference type="EMBL" id="PYZ92062.1"/>
    </source>
</evidence>
<evidence type="ECO:0000256" key="10">
    <source>
        <dbReference type="ARBA" id="ARBA00023324"/>
    </source>
</evidence>
<dbReference type="EC" id="1.11.1.6" evidence="4 14"/>
<feature type="region of interest" description="Disordered" evidence="15">
    <location>
        <begin position="1"/>
        <end position="26"/>
    </location>
</feature>
<dbReference type="GO" id="GO:0046872">
    <property type="term" value="F:metal ion binding"/>
    <property type="evidence" value="ECO:0007669"/>
    <property type="project" value="UniProtKB-KW"/>
</dbReference>
<keyword evidence="10 14" id="KW-0376">Hydrogen peroxide</keyword>
<evidence type="ECO:0000256" key="5">
    <source>
        <dbReference type="ARBA" id="ARBA00022559"/>
    </source>
</evidence>
<dbReference type="SMART" id="SM01060">
    <property type="entry name" value="Catalase"/>
    <property type="match status" value="1"/>
</dbReference>
<dbReference type="InterPro" id="IPR002226">
    <property type="entry name" value="Catalase_haem_BS"/>
</dbReference>
<dbReference type="OrthoDB" id="9760293at2"/>
<organism evidence="17 18">
    <name type="scientific">Salipaludibacillus keqinensis</name>
    <dbReference type="NCBI Taxonomy" id="2045207"/>
    <lineage>
        <taxon>Bacteria</taxon>
        <taxon>Bacillati</taxon>
        <taxon>Bacillota</taxon>
        <taxon>Bacilli</taxon>
        <taxon>Bacillales</taxon>
        <taxon>Bacillaceae</taxon>
    </lineage>
</organism>
<dbReference type="PANTHER" id="PTHR11465:SF23">
    <property type="entry name" value="CATALASE-2"/>
    <property type="match status" value="1"/>
</dbReference>
<reference evidence="17 18" key="1">
    <citation type="submission" date="2017-10" db="EMBL/GenBank/DDBJ databases">
        <title>Bacillus sp. nov., a halophilic bacterium isolated from a Keqin Lake.</title>
        <authorList>
            <person name="Wang H."/>
        </authorList>
    </citation>
    <scope>NUCLEOTIDE SEQUENCE [LARGE SCALE GENOMIC DNA]</scope>
    <source>
        <strain evidence="17 18">KQ-12</strain>
    </source>
</reference>
<evidence type="ECO:0000256" key="3">
    <source>
        <dbReference type="ARBA" id="ARBA00005329"/>
    </source>
</evidence>
<dbReference type="Gene3D" id="2.40.180.10">
    <property type="entry name" value="Catalase core domain"/>
    <property type="match status" value="1"/>
</dbReference>
<dbReference type="RefSeq" id="WP_110611601.1">
    <property type="nucleotide sequence ID" value="NZ_PDOD01000005.1"/>
</dbReference>
<evidence type="ECO:0000256" key="7">
    <source>
        <dbReference type="ARBA" id="ARBA00022723"/>
    </source>
</evidence>
<evidence type="ECO:0000256" key="8">
    <source>
        <dbReference type="ARBA" id="ARBA00023002"/>
    </source>
</evidence>
<dbReference type="InterPro" id="IPR020835">
    <property type="entry name" value="Catalase_sf"/>
</dbReference>
<dbReference type="InterPro" id="IPR024708">
    <property type="entry name" value="Catalase_AS"/>
</dbReference>
<dbReference type="PROSITE" id="PS51402">
    <property type="entry name" value="CATALASE_3"/>
    <property type="match status" value="1"/>
</dbReference>
<feature type="active site" evidence="12">
    <location>
        <position position="53"/>
    </location>
</feature>
<dbReference type="Pfam" id="PF00199">
    <property type="entry name" value="Catalase"/>
    <property type="match status" value="1"/>
</dbReference>
<keyword evidence="9 13" id="KW-0408">Iron</keyword>
<dbReference type="PIRSF" id="PIRSF038928">
    <property type="entry name" value="Catalase_clade1-3"/>
    <property type="match status" value="1"/>
</dbReference>
<dbReference type="GO" id="GO:0004096">
    <property type="term" value="F:catalase activity"/>
    <property type="evidence" value="ECO:0007669"/>
    <property type="project" value="UniProtKB-EC"/>
</dbReference>
<dbReference type="PRINTS" id="PR00067">
    <property type="entry name" value="CATALASE"/>
</dbReference>
<name>A0A323T875_9BACI</name>
<evidence type="ECO:0000313" key="18">
    <source>
        <dbReference type="Proteomes" id="UP000248214"/>
    </source>
</evidence>
<evidence type="ECO:0000256" key="11">
    <source>
        <dbReference type="ARBA" id="ARBA00049254"/>
    </source>
</evidence>
<keyword evidence="7 13" id="KW-0479">Metal-binding</keyword>
<evidence type="ECO:0000256" key="15">
    <source>
        <dbReference type="SAM" id="MobiDB-lite"/>
    </source>
</evidence>
<dbReference type="GO" id="GO:0042744">
    <property type="term" value="P:hydrogen peroxide catabolic process"/>
    <property type="evidence" value="ECO:0007669"/>
    <property type="project" value="UniProtKB-KW"/>
</dbReference>
<evidence type="ECO:0000256" key="13">
    <source>
        <dbReference type="PIRSR" id="PIRSR038928-2"/>
    </source>
</evidence>
<feature type="binding site" description="axial binding residue" evidence="13">
    <location>
        <position position="336"/>
    </location>
    <ligand>
        <name>heme</name>
        <dbReference type="ChEBI" id="CHEBI:30413"/>
    </ligand>
    <ligandPart>
        <name>Fe</name>
        <dbReference type="ChEBI" id="CHEBI:18248"/>
    </ligandPart>
</feature>
<feature type="domain" description="Catalase core" evidence="16">
    <location>
        <begin position="6"/>
        <end position="389"/>
    </location>
</feature>
<dbReference type="GO" id="GO:0042542">
    <property type="term" value="P:response to hydrogen peroxide"/>
    <property type="evidence" value="ECO:0007669"/>
    <property type="project" value="TreeGrafter"/>
</dbReference>
<evidence type="ECO:0000259" key="16">
    <source>
        <dbReference type="SMART" id="SM01060"/>
    </source>
</evidence>
<dbReference type="PANTHER" id="PTHR11465">
    <property type="entry name" value="CATALASE"/>
    <property type="match status" value="1"/>
</dbReference>
<dbReference type="PROSITE" id="PS00438">
    <property type="entry name" value="CATALASE_2"/>
    <property type="match status" value="1"/>
</dbReference>
<comment type="similarity">
    <text evidence="3 14">Belongs to the catalase family.</text>
</comment>
<feature type="active site" evidence="12">
    <location>
        <position position="126"/>
    </location>
</feature>
<dbReference type="InterPro" id="IPR024711">
    <property type="entry name" value="Catalase_clade1/3"/>
</dbReference>
<dbReference type="GO" id="GO:0005737">
    <property type="term" value="C:cytoplasm"/>
    <property type="evidence" value="ECO:0007669"/>
    <property type="project" value="TreeGrafter"/>
</dbReference>
<dbReference type="InterPro" id="IPR018028">
    <property type="entry name" value="Catalase"/>
</dbReference>
<comment type="function">
    <text evidence="2">Decomposes hydrogen peroxide into water and oxygen; serves to protect cells from the toxic effects of hydrogen peroxide.</text>
</comment>
<evidence type="ECO:0000256" key="2">
    <source>
        <dbReference type="ARBA" id="ARBA00002974"/>
    </source>
</evidence>
<dbReference type="AlphaFoldDB" id="A0A323T875"/>
<gene>
    <name evidence="17" type="ORF">CR194_17880</name>
</gene>
<keyword evidence="18" id="KW-1185">Reference proteome</keyword>
<dbReference type="PROSITE" id="PS00437">
    <property type="entry name" value="CATALASE_1"/>
    <property type="match status" value="1"/>
</dbReference>
<sequence>MSKKLSTNQGVPIHDNQNSRTAGENGPTLLEDYQLIEKLAHFDRERVPERVVHARGFGAHGTFKVANSMKRYTKAKFLQEEGQETPIFTRFSTVIHGLHSPETLRDPRGFSVKFYTEEGNYDFVGNNLPVFFIRDAMKFPDVIHSLKPDPKTNMQNPDRYWDFMSLTPESTNMMLHLFSDEGIPKGYRFMRGSSVHAFKWVNAHGNYVYVKLRWVPKEGIQNLSEEEAGKIQGEDFNHATADIYEAIDSGNFPEWDLYVQFLQPEDLDEYDFNPLDATKDWLEEDFPYHHVGTMTLNRNVDNVFAETESVGFNPGVLVPGIEPSEDKMLQGRLFSYSDTQRYRVGANYLQLPINCPFAQVNNNQRDGFMPINQQNDRINYEPNRYEHTPKEDDSQSDHQAPVQGVAGRQPIEKKNDFGQAGRVWRNYSPEEQAAVIKNITSDLQEVKEETVMRVVCNFYRADEELGKKLADELKVDIQSYLEAAHSHK</sequence>
<evidence type="ECO:0000256" key="6">
    <source>
        <dbReference type="ARBA" id="ARBA00022617"/>
    </source>
</evidence>
<evidence type="ECO:0000256" key="9">
    <source>
        <dbReference type="ARBA" id="ARBA00023004"/>
    </source>
</evidence>
<protein>
    <recommendedName>
        <fullName evidence="4 14">Catalase</fullName>
        <ecNumber evidence="4 14">1.11.1.6</ecNumber>
    </recommendedName>
</protein>
<dbReference type="FunFam" id="2.40.180.10:FF:000002">
    <property type="entry name" value="Catalase"/>
    <property type="match status" value="1"/>
</dbReference>
<comment type="cofactor">
    <cofactor evidence="1 13">
        <name>heme</name>
        <dbReference type="ChEBI" id="CHEBI:30413"/>
    </cofactor>
</comment>
<evidence type="ECO:0000256" key="1">
    <source>
        <dbReference type="ARBA" id="ARBA00001971"/>
    </source>
</evidence>
<proteinExistence type="inferred from homology"/>
<dbReference type="Proteomes" id="UP000248214">
    <property type="component" value="Unassembled WGS sequence"/>
</dbReference>
<dbReference type="SUPFAM" id="SSF56634">
    <property type="entry name" value="Heme-dependent catalase-like"/>
    <property type="match status" value="1"/>
</dbReference>
<comment type="caution">
    <text evidence="17">The sequence shown here is derived from an EMBL/GenBank/DDBJ whole genome shotgun (WGS) entry which is preliminary data.</text>
</comment>
<feature type="compositionally biased region" description="Polar residues" evidence="15">
    <location>
        <begin position="1"/>
        <end position="22"/>
    </location>
</feature>